<proteinExistence type="predicted"/>
<reference evidence="2" key="1">
    <citation type="journal article" date="2020" name="Stud. Mycol.">
        <title>101 Dothideomycetes genomes: a test case for predicting lifestyles and emergence of pathogens.</title>
        <authorList>
            <person name="Haridas S."/>
            <person name="Albert R."/>
            <person name="Binder M."/>
            <person name="Bloem J."/>
            <person name="Labutti K."/>
            <person name="Salamov A."/>
            <person name="Andreopoulos B."/>
            <person name="Baker S."/>
            <person name="Barry K."/>
            <person name="Bills G."/>
            <person name="Bluhm B."/>
            <person name="Cannon C."/>
            <person name="Castanera R."/>
            <person name="Culley D."/>
            <person name="Daum C."/>
            <person name="Ezra D."/>
            <person name="Gonzalez J."/>
            <person name="Henrissat B."/>
            <person name="Kuo A."/>
            <person name="Liang C."/>
            <person name="Lipzen A."/>
            <person name="Lutzoni F."/>
            <person name="Magnuson J."/>
            <person name="Mondo S."/>
            <person name="Nolan M."/>
            <person name="Ohm R."/>
            <person name="Pangilinan J."/>
            <person name="Park H.-J."/>
            <person name="Ramirez L."/>
            <person name="Alfaro M."/>
            <person name="Sun H."/>
            <person name="Tritt A."/>
            <person name="Yoshinaga Y."/>
            <person name="Zwiers L.-H."/>
            <person name="Turgeon B."/>
            <person name="Goodwin S."/>
            <person name="Spatafora J."/>
            <person name="Crous P."/>
            <person name="Grigoriev I."/>
        </authorList>
    </citation>
    <scope>NUCLEOTIDE SEQUENCE</scope>
    <source>
        <strain evidence="2">CBS 133067</strain>
    </source>
</reference>
<gene>
    <name evidence="2" type="ORF">NA57DRAFT_78091</name>
</gene>
<feature type="region of interest" description="Disordered" evidence="1">
    <location>
        <begin position="1"/>
        <end position="99"/>
    </location>
</feature>
<organism evidence="2 3">
    <name type="scientific">Rhizodiscina lignyota</name>
    <dbReference type="NCBI Taxonomy" id="1504668"/>
    <lineage>
        <taxon>Eukaryota</taxon>
        <taxon>Fungi</taxon>
        <taxon>Dikarya</taxon>
        <taxon>Ascomycota</taxon>
        <taxon>Pezizomycotina</taxon>
        <taxon>Dothideomycetes</taxon>
        <taxon>Pleosporomycetidae</taxon>
        <taxon>Aulographales</taxon>
        <taxon>Rhizodiscinaceae</taxon>
        <taxon>Rhizodiscina</taxon>
    </lineage>
</organism>
<feature type="compositionally biased region" description="Polar residues" evidence="1">
    <location>
        <begin position="81"/>
        <end position="99"/>
    </location>
</feature>
<feature type="region of interest" description="Disordered" evidence="1">
    <location>
        <begin position="160"/>
        <end position="202"/>
    </location>
</feature>
<evidence type="ECO:0000313" key="3">
    <source>
        <dbReference type="Proteomes" id="UP000799772"/>
    </source>
</evidence>
<evidence type="ECO:0000256" key="1">
    <source>
        <dbReference type="SAM" id="MobiDB-lite"/>
    </source>
</evidence>
<feature type="compositionally biased region" description="Polar residues" evidence="1">
    <location>
        <begin position="160"/>
        <end position="184"/>
    </location>
</feature>
<keyword evidence="3" id="KW-1185">Reference proteome</keyword>
<protein>
    <submittedName>
        <fullName evidence="2">Uncharacterized protein</fullName>
    </submittedName>
</protein>
<comment type="caution">
    <text evidence="2">The sequence shown here is derived from an EMBL/GenBank/DDBJ whole genome shotgun (WGS) entry which is preliminary data.</text>
</comment>
<sequence length="436" mass="48347">MADQPDPSAPGSNAPDVRSDGHKSAPWLPPWTYSHPSSSSTPGLYGSRHHLVPPFVEDQNGAHPAREPPNAGRLNPLASEFNGQSTVPGLSHSNSQTVNAQAEFTSTSASFYPPPSSPPLVDGTNGFHPAREPTNIRRLDSLAASFNGLSIDQPTFQHANAQVESTSTRTTPSDDLAHSSQRSSVETKHRAHTTRESINAGRRNPLAAEFNSQEGIFQAALGPPLPPLISFLQSTAGIDDISASLEVMRPLIAVLILELDPYILRTTDTQARMDELYTTYLRGMDVLRDLKRKFMAFGNERNVISHQLWLWYHLNSKAKWMLERQMVELAWRVMEMEECFTELGEQLVLLNCEGREREECVHRIAALVNQTCTKIVLLRGVNQMLAELFRNVQPRQHLRQSVSEASTDDEASPHCIDPALLEYGPADSPPFLRLPV</sequence>
<name>A0A9P4IB61_9PEZI</name>
<accession>A0A9P4IB61</accession>
<dbReference type="AlphaFoldDB" id="A0A9P4IB61"/>
<dbReference type="EMBL" id="ML978129">
    <property type="protein sequence ID" value="KAF2096487.1"/>
    <property type="molecule type" value="Genomic_DNA"/>
</dbReference>
<evidence type="ECO:0000313" key="2">
    <source>
        <dbReference type="EMBL" id="KAF2096487.1"/>
    </source>
</evidence>
<dbReference type="Proteomes" id="UP000799772">
    <property type="component" value="Unassembled WGS sequence"/>
</dbReference>